<organism evidence="2">
    <name type="scientific">uncultured marine thaumarchaeote KM3_15_E05</name>
    <dbReference type="NCBI Taxonomy" id="1456027"/>
    <lineage>
        <taxon>Archaea</taxon>
        <taxon>Nitrososphaerota</taxon>
        <taxon>environmental samples</taxon>
    </lineage>
</organism>
<dbReference type="InterPro" id="IPR024173">
    <property type="entry name" value="Pesterase_MJ0037-like"/>
</dbReference>
<dbReference type="AlphaFoldDB" id="A0A075GM73"/>
<name>A0A075GM73_9ARCH</name>
<dbReference type="EMBL" id="KF900663">
    <property type="protein sequence ID" value="AIF02868.1"/>
    <property type="molecule type" value="Genomic_DNA"/>
</dbReference>
<dbReference type="PIRSF" id="PIRSF000887">
    <property type="entry name" value="Pesterase_MJ0037"/>
    <property type="match status" value="1"/>
</dbReference>
<protein>
    <submittedName>
        <fullName evidence="2">Metallophosphoesterase</fullName>
    </submittedName>
</protein>
<evidence type="ECO:0000313" key="2">
    <source>
        <dbReference type="EMBL" id="AIF02868.1"/>
    </source>
</evidence>
<sequence>MIIFLMVQTRLVNNYPALIIEGKEKNLVITDLHLGFEGNLSQNNIFLGKNTTVNESIKEVEKILVKTKPDSLILLGDIKSGIKSITKTEWNDVPVFLEKIKKQISVTIIPGNHDANIEKLIPEGISLATSKGIIIEDILLTHGHTIPTENFSSVNKIIMGHVHPVFFEEKSIINGERVWVTIKCNKQKIFPSKTGKLEIIIIPTFNKHFYTTNKKFYKKSISPILDKSEVLEAKILTLDGTIIGNESLLPNII</sequence>
<dbReference type="Pfam" id="PF00149">
    <property type="entry name" value="Metallophos"/>
    <property type="match status" value="1"/>
</dbReference>
<dbReference type="Gene3D" id="3.60.21.10">
    <property type="match status" value="1"/>
</dbReference>
<dbReference type="SUPFAM" id="SSF56300">
    <property type="entry name" value="Metallo-dependent phosphatases"/>
    <property type="match status" value="1"/>
</dbReference>
<accession>A0A075GM73</accession>
<proteinExistence type="predicted"/>
<evidence type="ECO:0000259" key="1">
    <source>
        <dbReference type="Pfam" id="PF00149"/>
    </source>
</evidence>
<feature type="domain" description="Calcineurin-like phosphoesterase" evidence="1">
    <location>
        <begin position="27"/>
        <end position="157"/>
    </location>
</feature>
<dbReference type="InterPro" id="IPR029052">
    <property type="entry name" value="Metallo-depent_PP-like"/>
</dbReference>
<dbReference type="PANTHER" id="PTHR39323">
    <property type="entry name" value="BLR1149 PROTEIN"/>
    <property type="match status" value="1"/>
</dbReference>
<dbReference type="InterPro" id="IPR004843">
    <property type="entry name" value="Calcineurin-like_PHP"/>
</dbReference>
<reference evidence="2" key="1">
    <citation type="journal article" date="2014" name="Genome Biol. Evol.">
        <title>Pangenome evidence for extensive interdomain horizontal transfer affecting lineage core and shell genes in uncultured planktonic thaumarchaeota and euryarchaeota.</title>
        <authorList>
            <person name="Deschamps P."/>
            <person name="Zivanovic Y."/>
            <person name="Moreira D."/>
            <person name="Rodriguez-Valera F."/>
            <person name="Lopez-Garcia P."/>
        </authorList>
    </citation>
    <scope>NUCLEOTIDE SEQUENCE</scope>
</reference>
<dbReference type="GO" id="GO:0016787">
    <property type="term" value="F:hydrolase activity"/>
    <property type="evidence" value="ECO:0007669"/>
    <property type="project" value="InterPro"/>
</dbReference>
<dbReference type="PANTHER" id="PTHR39323:SF1">
    <property type="entry name" value="BLR1149 PROTEIN"/>
    <property type="match status" value="1"/>
</dbReference>